<evidence type="ECO:0000259" key="3">
    <source>
        <dbReference type="SMART" id="SM00768"/>
    </source>
</evidence>
<dbReference type="Gene3D" id="1.20.58.1040">
    <property type="match status" value="1"/>
</dbReference>
<keyword evidence="5" id="KW-1185">Reference proteome</keyword>
<comment type="caution">
    <text evidence="4">The sequence shown here is derived from an EMBL/GenBank/DDBJ whole genome shotgun (WGS) entry which is preliminary data.</text>
</comment>
<gene>
    <name evidence="4" type="ORF">QJS10_CPB18g00646</name>
</gene>
<evidence type="ECO:0000313" key="4">
    <source>
        <dbReference type="EMBL" id="KAK1290265.1"/>
    </source>
</evidence>
<sequence>MAHQGVVVLAIVTLLCIFINMSITYADEQQWCVADPKASVDDLQKALNWACGVGGADCSPIQPNQPCFDPNTVADHASYAFNSYWQVMGATSSNISTEEVDSLASRSSNDAIMNAPDSDRLFYEFALDQSESGGFRCNQIFIVSESSISARGEAETVVRSKIKFAVKRCREPESDNESEVDETVVESLPVLANFNADDHRTSEFWHDSPGPENLGLGSTVFLSFDLENEVPYQKAVDKLISEGKLADALALSDRCLNKGASYELLQLLVENGEEKKANFVQHQGYGSQNFVNDSWQYCLRLKDKHLAARLALKFLVTENIFFAIFFLVEVDCKEDPEGLALRLAGKGAVSAAQEVAEGLQGRQLVKLLTADPLNGGGDLRKPHILKEFPSLRDKNLILTYFVKAIAVSSNSPKWEPRTSVMGTRQKQKSRVGASSWSTFSNTLSNLQEEARRAFSWAPRDSGSKSAL</sequence>
<accession>A0AAV9CN13</accession>
<dbReference type="PANTHER" id="PTHR35478">
    <property type="entry name" value="ZINC FINGER FYVE DOMAIN PROTEIN"/>
    <property type="match status" value="1"/>
</dbReference>
<dbReference type="InterPro" id="IPR012946">
    <property type="entry name" value="X8"/>
</dbReference>
<name>A0AAV9CN13_ACOCL</name>
<feature type="signal peptide" evidence="2">
    <location>
        <begin position="1"/>
        <end position="26"/>
    </location>
</feature>
<dbReference type="Pfam" id="PF07983">
    <property type="entry name" value="X8"/>
    <property type="match status" value="1"/>
</dbReference>
<keyword evidence="1 2" id="KW-0732">Signal</keyword>
<dbReference type="Proteomes" id="UP001180020">
    <property type="component" value="Unassembled WGS sequence"/>
</dbReference>
<dbReference type="PANTHER" id="PTHR35478:SF1">
    <property type="entry name" value="ZINC FINGER FYVE DOMAIN-CONTAINING PROTEIN 26"/>
    <property type="match status" value="1"/>
</dbReference>
<organism evidence="4 5">
    <name type="scientific">Acorus calamus</name>
    <name type="common">Sweet flag</name>
    <dbReference type="NCBI Taxonomy" id="4465"/>
    <lineage>
        <taxon>Eukaryota</taxon>
        <taxon>Viridiplantae</taxon>
        <taxon>Streptophyta</taxon>
        <taxon>Embryophyta</taxon>
        <taxon>Tracheophyta</taxon>
        <taxon>Spermatophyta</taxon>
        <taxon>Magnoliopsida</taxon>
        <taxon>Liliopsida</taxon>
        <taxon>Acoraceae</taxon>
        <taxon>Acorus</taxon>
    </lineage>
</organism>
<protein>
    <submittedName>
        <fullName evidence="4">Glucan endo-1,3-beta-glucosidase 12</fullName>
    </submittedName>
</protein>
<feature type="domain" description="X8" evidence="3">
    <location>
        <begin position="30"/>
        <end position="101"/>
    </location>
</feature>
<dbReference type="EMBL" id="JAUJYO010000018">
    <property type="protein sequence ID" value="KAK1290265.1"/>
    <property type="molecule type" value="Genomic_DNA"/>
</dbReference>
<feature type="chain" id="PRO_5043731762" evidence="2">
    <location>
        <begin position="27"/>
        <end position="467"/>
    </location>
</feature>
<dbReference type="AlphaFoldDB" id="A0AAV9CN13"/>
<reference evidence="4" key="1">
    <citation type="journal article" date="2023" name="Nat. Commun.">
        <title>Diploid and tetraploid genomes of Acorus and the evolution of monocots.</title>
        <authorList>
            <person name="Ma L."/>
            <person name="Liu K.W."/>
            <person name="Li Z."/>
            <person name="Hsiao Y.Y."/>
            <person name="Qi Y."/>
            <person name="Fu T."/>
            <person name="Tang G.D."/>
            <person name="Zhang D."/>
            <person name="Sun W.H."/>
            <person name="Liu D.K."/>
            <person name="Li Y."/>
            <person name="Chen G.Z."/>
            <person name="Liu X.D."/>
            <person name="Liao X.Y."/>
            <person name="Jiang Y.T."/>
            <person name="Yu X."/>
            <person name="Hao Y."/>
            <person name="Huang J."/>
            <person name="Zhao X.W."/>
            <person name="Ke S."/>
            <person name="Chen Y.Y."/>
            <person name="Wu W.L."/>
            <person name="Hsu J.L."/>
            <person name="Lin Y.F."/>
            <person name="Huang M.D."/>
            <person name="Li C.Y."/>
            <person name="Huang L."/>
            <person name="Wang Z.W."/>
            <person name="Zhao X."/>
            <person name="Zhong W.Y."/>
            <person name="Peng D.H."/>
            <person name="Ahmad S."/>
            <person name="Lan S."/>
            <person name="Zhang J.S."/>
            <person name="Tsai W.C."/>
            <person name="Van de Peer Y."/>
            <person name="Liu Z.J."/>
        </authorList>
    </citation>
    <scope>NUCLEOTIDE SEQUENCE</scope>
    <source>
        <strain evidence="4">CP</strain>
    </source>
</reference>
<evidence type="ECO:0000313" key="5">
    <source>
        <dbReference type="Proteomes" id="UP001180020"/>
    </source>
</evidence>
<dbReference type="SMART" id="SM00768">
    <property type="entry name" value="X8"/>
    <property type="match status" value="1"/>
</dbReference>
<reference evidence="4" key="2">
    <citation type="submission" date="2023-06" db="EMBL/GenBank/DDBJ databases">
        <authorList>
            <person name="Ma L."/>
            <person name="Liu K.-W."/>
            <person name="Li Z."/>
            <person name="Hsiao Y.-Y."/>
            <person name="Qi Y."/>
            <person name="Fu T."/>
            <person name="Tang G."/>
            <person name="Zhang D."/>
            <person name="Sun W.-H."/>
            <person name="Liu D.-K."/>
            <person name="Li Y."/>
            <person name="Chen G.-Z."/>
            <person name="Liu X.-D."/>
            <person name="Liao X.-Y."/>
            <person name="Jiang Y.-T."/>
            <person name="Yu X."/>
            <person name="Hao Y."/>
            <person name="Huang J."/>
            <person name="Zhao X.-W."/>
            <person name="Ke S."/>
            <person name="Chen Y.-Y."/>
            <person name="Wu W.-L."/>
            <person name="Hsu J.-L."/>
            <person name="Lin Y.-F."/>
            <person name="Huang M.-D."/>
            <person name="Li C.-Y."/>
            <person name="Huang L."/>
            <person name="Wang Z.-W."/>
            <person name="Zhao X."/>
            <person name="Zhong W.-Y."/>
            <person name="Peng D.-H."/>
            <person name="Ahmad S."/>
            <person name="Lan S."/>
            <person name="Zhang J.-S."/>
            <person name="Tsai W.-C."/>
            <person name="Van De Peer Y."/>
            <person name="Liu Z.-J."/>
        </authorList>
    </citation>
    <scope>NUCLEOTIDE SEQUENCE</scope>
    <source>
        <strain evidence="4">CP</strain>
        <tissue evidence="4">Leaves</tissue>
    </source>
</reference>
<evidence type="ECO:0000256" key="1">
    <source>
        <dbReference type="ARBA" id="ARBA00022729"/>
    </source>
</evidence>
<evidence type="ECO:0000256" key="2">
    <source>
        <dbReference type="SAM" id="SignalP"/>
    </source>
</evidence>
<proteinExistence type="predicted"/>